<feature type="transmembrane region" description="Helical" evidence="5">
    <location>
        <begin position="171"/>
        <end position="193"/>
    </location>
</feature>
<keyword evidence="5" id="KW-0472">Membrane</keyword>
<sequence length="218" mass="23900">MAVLLLALLSPVPYKDHESDLQKPLVALSLYIQQPTTLNRNMHRDVEPSTGVLTFHRMLTEGPESTSPIVGKAQGFIIPVEHFAHSAFNVIYLTFSTPEYSGSLSIQAKQLEHKKREELKVVGGTGSFAFARGIAVFTEADQDTSGVDAPIYQVDLQLTFPSQSQSIQPCFLVMVIPKVIFLISFIVTVIAAAKHALAALNGAQTNLRVLDFHEVLVQ</sequence>
<comment type="function">
    <text evidence="4">Dirigent proteins impart stereoselectivity on the phenoxy radical-coupling reaction, yielding optically active lignans from two molecules of coniferyl alcohol in the biosynthesis of lignans, flavonolignans, and alkaloids and thus plays a central role in plant secondary metabolism.</text>
</comment>
<evidence type="ECO:0000256" key="5">
    <source>
        <dbReference type="SAM" id="Phobius"/>
    </source>
</evidence>
<evidence type="ECO:0000313" key="6">
    <source>
        <dbReference type="EnsemblPlants" id="AUR62040074-RA:cds"/>
    </source>
</evidence>
<name>A0A803N403_CHEQI</name>
<reference evidence="6" key="2">
    <citation type="submission" date="2021-03" db="UniProtKB">
        <authorList>
            <consortium name="EnsemblPlants"/>
        </authorList>
    </citation>
    <scope>IDENTIFICATION</scope>
</reference>
<keyword evidence="5" id="KW-1133">Transmembrane helix</keyword>
<comment type="similarity">
    <text evidence="1 4">Belongs to the plant dirigent protein family.</text>
</comment>
<evidence type="ECO:0000256" key="4">
    <source>
        <dbReference type="RuleBase" id="RU363099"/>
    </source>
</evidence>
<dbReference type="Gramene" id="AUR62040074-RA">
    <property type="protein sequence ID" value="AUR62040074-RA:cds"/>
    <property type="gene ID" value="AUR62040074"/>
</dbReference>
<keyword evidence="5" id="KW-0812">Transmembrane</keyword>
<dbReference type="OMA" id="HIGHENR"/>
<proteinExistence type="inferred from homology"/>
<keyword evidence="4" id="KW-0052">Apoplast</keyword>
<dbReference type="AlphaFoldDB" id="A0A803N403"/>
<dbReference type="PANTHER" id="PTHR21495">
    <property type="entry name" value="NUCLEOPORIN-RELATED"/>
    <property type="match status" value="1"/>
</dbReference>
<dbReference type="Pfam" id="PF03018">
    <property type="entry name" value="Dirigent"/>
    <property type="match status" value="1"/>
</dbReference>
<evidence type="ECO:0000256" key="2">
    <source>
        <dbReference type="ARBA" id="ARBA00011738"/>
    </source>
</evidence>
<evidence type="ECO:0000313" key="7">
    <source>
        <dbReference type="Proteomes" id="UP000596660"/>
    </source>
</evidence>
<accession>A0A803N403</accession>
<dbReference type="GO" id="GO:0009699">
    <property type="term" value="P:phenylpropanoid biosynthetic process"/>
    <property type="evidence" value="ECO:0007669"/>
    <property type="project" value="UniProtKB-ARBA"/>
</dbReference>
<reference evidence="6" key="1">
    <citation type="journal article" date="2017" name="Nature">
        <title>The genome of Chenopodium quinoa.</title>
        <authorList>
            <person name="Jarvis D.E."/>
            <person name="Ho Y.S."/>
            <person name="Lightfoot D.J."/>
            <person name="Schmoeckel S.M."/>
            <person name="Li B."/>
            <person name="Borm T.J.A."/>
            <person name="Ohyanagi H."/>
            <person name="Mineta K."/>
            <person name="Michell C.T."/>
            <person name="Saber N."/>
            <person name="Kharbatia N.M."/>
            <person name="Rupper R.R."/>
            <person name="Sharp A.R."/>
            <person name="Dally N."/>
            <person name="Boughton B.A."/>
            <person name="Woo Y.H."/>
            <person name="Gao G."/>
            <person name="Schijlen E.G.W.M."/>
            <person name="Guo X."/>
            <person name="Momin A.A."/>
            <person name="Negrao S."/>
            <person name="Al-Babili S."/>
            <person name="Gehring C."/>
            <person name="Roessner U."/>
            <person name="Jung C."/>
            <person name="Murphy K."/>
            <person name="Arold S.T."/>
            <person name="Gojobori T."/>
            <person name="van der Linden C.G."/>
            <person name="van Loo E.N."/>
            <person name="Jellen E.N."/>
            <person name="Maughan P.J."/>
            <person name="Tester M."/>
        </authorList>
    </citation>
    <scope>NUCLEOTIDE SEQUENCE [LARGE SCALE GENOMIC DNA]</scope>
    <source>
        <strain evidence="6">cv. PI 614886</strain>
    </source>
</reference>
<dbReference type="InterPro" id="IPR044859">
    <property type="entry name" value="Allene_oxi_cyc_Dirigent"/>
</dbReference>
<dbReference type="Gene3D" id="2.40.480.10">
    <property type="entry name" value="Allene oxide cyclase-like"/>
    <property type="match status" value="1"/>
</dbReference>
<keyword evidence="3 4" id="KW-0964">Secreted</keyword>
<dbReference type="GO" id="GO:0048046">
    <property type="term" value="C:apoplast"/>
    <property type="evidence" value="ECO:0007669"/>
    <property type="project" value="UniProtKB-SubCell"/>
</dbReference>
<evidence type="ECO:0000256" key="1">
    <source>
        <dbReference type="ARBA" id="ARBA00010746"/>
    </source>
</evidence>
<dbReference type="Proteomes" id="UP000596660">
    <property type="component" value="Unplaced"/>
</dbReference>
<comment type="subcellular location">
    <subcellularLocation>
        <location evidence="4">Secreted</location>
        <location evidence="4">Extracellular space</location>
        <location evidence="4">Apoplast</location>
    </subcellularLocation>
</comment>
<protein>
    <recommendedName>
        <fullName evidence="4">Dirigent protein</fullName>
    </recommendedName>
</protein>
<dbReference type="EnsemblPlants" id="AUR62040074-RA">
    <property type="protein sequence ID" value="AUR62040074-RA:cds"/>
    <property type="gene ID" value="AUR62040074"/>
</dbReference>
<dbReference type="InterPro" id="IPR004265">
    <property type="entry name" value="Dirigent"/>
</dbReference>
<organism evidence="6 7">
    <name type="scientific">Chenopodium quinoa</name>
    <name type="common">Quinoa</name>
    <dbReference type="NCBI Taxonomy" id="63459"/>
    <lineage>
        <taxon>Eukaryota</taxon>
        <taxon>Viridiplantae</taxon>
        <taxon>Streptophyta</taxon>
        <taxon>Embryophyta</taxon>
        <taxon>Tracheophyta</taxon>
        <taxon>Spermatophyta</taxon>
        <taxon>Magnoliopsida</taxon>
        <taxon>eudicotyledons</taxon>
        <taxon>Gunneridae</taxon>
        <taxon>Pentapetalae</taxon>
        <taxon>Caryophyllales</taxon>
        <taxon>Chenopodiaceae</taxon>
        <taxon>Chenopodioideae</taxon>
        <taxon>Atripliceae</taxon>
        <taxon>Chenopodium</taxon>
    </lineage>
</organism>
<keyword evidence="7" id="KW-1185">Reference proteome</keyword>
<comment type="subunit">
    <text evidence="2 4">Homodimer.</text>
</comment>
<evidence type="ECO:0000256" key="3">
    <source>
        <dbReference type="ARBA" id="ARBA00022525"/>
    </source>
</evidence>